<organism evidence="12 13">
    <name type="scientific">Lottia gigantea</name>
    <name type="common">Giant owl limpet</name>
    <dbReference type="NCBI Taxonomy" id="225164"/>
    <lineage>
        <taxon>Eukaryota</taxon>
        <taxon>Metazoa</taxon>
        <taxon>Spiralia</taxon>
        <taxon>Lophotrochozoa</taxon>
        <taxon>Mollusca</taxon>
        <taxon>Gastropoda</taxon>
        <taxon>Patellogastropoda</taxon>
        <taxon>Lottioidea</taxon>
        <taxon>Lottiidae</taxon>
        <taxon>Lottia</taxon>
    </lineage>
</organism>
<dbReference type="HOGENOM" id="CLU_009422_4_2_1"/>
<comment type="similarity">
    <text evidence="2">Belongs to the class I-like SAM-binding methyltransferase superfamily. RNA methyltransferase RlmE family.</text>
</comment>
<dbReference type="STRING" id="225164.V4B0Z9"/>
<dbReference type="PIRSF" id="PIRSF005461">
    <property type="entry name" value="23S_rRNA_mtase"/>
    <property type="match status" value="1"/>
</dbReference>
<evidence type="ECO:0000256" key="5">
    <source>
        <dbReference type="ARBA" id="ARBA00022679"/>
    </source>
</evidence>
<sequence length="244" mass="27320">MLIANFEIRKVCQRHLHLSKTVEKLKGKGKSSQEWLKRQASDPYVQKALDENYRCRSAFKLIEINDKYKILRPGQVVIDCGAAPGSWCQVAAQKVAKHKQGIGTVIGIDLQNFEPIDGVHVLSECDFTLPESQSKILDILNGQKADVILSDMAPNASGIKSMDHDVIIELCQAVLQFGLWVLKPGGTILCKLWMGANQKSFENDLKSNFESVKVVKPASSRSDSSEIFLLARNFQLITWPDMYK</sequence>
<evidence type="ECO:0000256" key="4">
    <source>
        <dbReference type="ARBA" id="ARBA00022603"/>
    </source>
</evidence>
<dbReference type="SUPFAM" id="SSF53335">
    <property type="entry name" value="S-adenosyl-L-methionine-dependent methyltransferases"/>
    <property type="match status" value="1"/>
</dbReference>
<keyword evidence="4" id="KW-0489">Methyltransferase</keyword>
<dbReference type="PANTHER" id="PTHR10920">
    <property type="entry name" value="RIBOSOMAL RNA METHYLTRANSFERASE"/>
    <property type="match status" value="1"/>
</dbReference>
<accession>V4B0Z9</accession>
<dbReference type="InterPro" id="IPR050082">
    <property type="entry name" value="RNA_methyltr_RlmE"/>
</dbReference>
<dbReference type="HAMAP" id="MF_01547">
    <property type="entry name" value="RNA_methyltr_E"/>
    <property type="match status" value="1"/>
</dbReference>
<evidence type="ECO:0000256" key="1">
    <source>
        <dbReference type="ARBA" id="ARBA00004173"/>
    </source>
</evidence>
<keyword evidence="7" id="KW-0809">Transit peptide</keyword>
<evidence type="ECO:0000256" key="8">
    <source>
        <dbReference type="ARBA" id="ARBA00023128"/>
    </source>
</evidence>
<keyword evidence="3" id="KW-0698">rRNA processing</keyword>
<dbReference type="InterPro" id="IPR015507">
    <property type="entry name" value="rRNA-MeTfrase_E"/>
</dbReference>
<dbReference type="OMA" id="HRQTDHL"/>
<protein>
    <recommendedName>
        <fullName evidence="9">rRNA methyltransferase 2, mitochondrial</fullName>
    </recommendedName>
</protein>
<dbReference type="GeneID" id="20230518"/>
<comment type="subcellular location">
    <subcellularLocation>
        <location evidence="1">Mitochondrion</location>
    </subcellularLocation>
</comment>
<proteinExistence type="inferred from homology"/>
<dbReference type="PANTHER" id="PTHR10920:SF18">
    <property type="entry name" value="RRNA METHYLTRANSFERASE 2, MITOCHONDRIAL"/>
    <property type="match status" value="1"/>
</dbReference>
<evidence type="ECO:0000256" key="7">
    <source>
        <dbReference type="ARBA" id="ARBA00022946"/>
    </source>
</evidence>
<dbReference type="Gene3D" id="3.40.50.150">
    <property type="entry name" value="Vaccinia Virus protein VP39"/>
    <property type="match status" value="1"/>
</dbReference>
<keyword evidence="5" id="KW-0808">Transferase</keyword>
<reference evidence="12 13" key="1">
    <citation type="journal article" date="2013" name="Nature">
        <title>Insights into bilaterian evolution from three spiralian genomes.</title>
        <authorList>
            <person name="Simakov O."/>
            <person name="Marletaz F."/>
            <person name="Cho S.J."/>
            <person name="Edsinger-Gonzales E."/>
            <person name="Havlak P."/>
            <person name="Hellsten U."/>
            <person name="Kuo D.H."/>
            <person name="Larsson T."/>
            <person name="Lv J."/>
            <person name="Arendt D."/>
            <person name="Savage R."/>
            <person name="Osoegawa K."/>
            <person name="de Jong P."/>
            <person name="Grimwood J."/>
            <person name="Chapman J.A."/>
            <person name="Shapiro H."/>
            <person name="Aerts A."/>
            <person name="Otillar R.P."/>
            <person name="Terry A.Y."/>
            <person name="Boore J.L."/>
            <person name="Grigoriev I.V."/>
            <person name="Lindberg D.R."/>
            <person name="Seaver E.C."/>
            <person name="Weisblat D.A."/>
            <person name="Putnam N.H."/>
            <person name="Rokhsar D.S."/>
        </authorList>
    </citation>
    <scope>NUCLEOTIDE SEQUENCE [LARGE SCALE GENOMIC DNA]</scope>
</reference>
<keyword evidence="8" id="KW-0496">Mitochondrion</keyword>
<name>V4B0Z9_LOTGI</name>
<evidence type="ECO:0000256" key="3">
    <source>
        <dbReference type="ARBA" id="ARBA00022552"/>
    </source>
</evidence>
<evidence type="ECO:0000313" key="12">
    <source>
        <dbReference type="EMBL" id="ESP03933.1"/>
    </source>
</evidence>
<dbReference type="OrthoDB" id="20105at2759"/>
<dbReference type="InterPro" id="IPR002877">
    <property type="entry name" value="RNA_MeTrfase_FtsJ_dom"/>
</dbReference>
<keyword evidence="6 10" id="KW-0949">S-adenosyl-L-methionine</keyword>
<keyword evidence="13" id="KW-1185">Reference proteome</keyword>
<evidence type="ECO:0000256" key="6">
    <source>
        <dbReference type="ARBA" id="ARBA00022691"/>
    </source>
</evidence>
<feature type="active site" description="Proton acceptor" evidence="10">
    <location>
        <position position="191"/>
    </location>
</feature>
<evidence type="ECO:0000259" key="11">
    <source>
        <dbReference type="Pfam" id="PF01728"/>
    </source>
</evidence>
<dbReference type="GO" id="GO:0008650">
    <property type="term" value="F:rRNA (uridine-2'-O-)-methyltransferase activity"/>
    <property type="evidence" value="ECO:0007669"/>
    <property type="project" value="TreeGrafter"/>
</dbReference>
<gene>
    <name evidence="12" type="ORF">LOTGIDRAFT_109890</name>
</gene>
<dbReference type="EMBL" id="KB199905">
    <property type="protein sequence ID" value="ESP03933.1"/>
    <property type="molecule type" value="Genomic_DNA"/>
</dbReference>
<evidence type="ECO:0000256" key="2">
    <source>
        <dbReference type="ARBA" id="ARBA00009258"/>
    </source>
</evidence>
<dbReference type="KEGG" id="lgi:LOTGIDRAFT_109890"/>
<feature type="domain" description="Ribosomal RNA methyltransferase FtsJ" evidence="11">
    <location>
        <begin position="53"/>
        <end position="234"/>
    </location>
</feature>
<dbReference type="InterPro" id="IPR029063">
    <property type="entry name" value="SAM-dependent_MTases_sf"/>
</dbReference>
<evidence type="ECO:0000313" key="13">
    <source>
        <dbReference type="Proteomes" id="UP000030746"/>
    </source>
</evidence>
<dbReference type="Pfam" id="PF01728">
    <property type="entry name" value="FtsJ"/>
    <property type="match status" value="1"/>
</dbReference>
<evidence type="ECO:0000256" key="9">
    <source>
        <dbReference type="ARBA" id="ARBA00041184"/>
    </source>
</evidence>
<dbReference type="CTD" id="20230518"/>
<dbReference type="RefSeq" id="XP_009045415.1">
    <property type="nucleotide sequence ID" value="XM_009047167.1"/>
</dbReference>
<dbReference type="AlphaFoldDB" id="V4B0Z9"/>
<evidence type="ECO:0000256" key="10">
    <source>
        <dbReference type="PIRSR" id="PIRSR005461-1"/>
    </source>
</evidence>
<dbReference type="GO" id="GO:0005759">
    <property type="term" value="C:mitochondrial matrix"/>
    <property type="evidence" value="ECO:0007669"/>
    <property type="project" value="UniProtKB-ARBA"/>
</dbReference>
<dbReference type="FunFam" id="3.40.50.150:FF:000129">
    <property type="entry name" value="Mitochondrial rRNA methyltransferase 2"/>
    <property type="match status" value="1"/>
</dbReference>
<dbReference type="GO" id="GO:1902775">
    <property type="term" value="P:mitochondrial large ribosomal subunit assembly"/>
    <property type="evidence" value="ECO:0007669"/>
    <property type="project" value="UniProtKB-ARBA"/>
</dbReference>
<dbReference type="Proteomes" id="UP000030746">
    <property type="component" value="Unassembled WGS sequence"/>
</dbReference>